<evidence type="ECO:0000313" key="1">
    <source>
        <dbReference type="EMBL" id="OWP50029.1"/>
    </source>
</evidence>
<gene>
    <name evidence="1" type="ORF">CEG18_16465</name>
</gene>
<dbReference type="AlphaFoldDB" id="A0A246F8S3"/>
<dbReference type="EMBL" id="NJBA01000005">
    <property type="protein sequence ID" value="OWP50029.1"/>
    <property type="molecule type" value="Genomic_DNA"/>
</dbReference>
<evidence type="ECO:0000313" key="2">
    <source>
        <dbReference type="Proteomes" id="UP000198145"/>
    </source>
</evidence>
<reference evidence="1 2" key="1">
    <citation type="submission" date="2017-06" db="EMBL/GenBank/DDBJ databases">
        <title>Draft genome of Pseudomonas nitroreducens DF05.</title>
        <authorList>
            <person name="Iyer R."/>
        </authorList>
    </citation>
    <scope>NUCLEOTIDE SEQUENCE [LARGE SCALE GENOMIC DNA]</scope>
    <source>
        <strain evidence="1 2">DF05</strain>
    </source>
</reference>
<sequence>MEAAVAAFLSLVPALAEEIERSVPLGATAAERALHRQQKGWAELCHSAQRSGIAPLEFARQVIRLGEEQRRMRH</sequence>
<proteinExistence type="predicted"/>
<protein>
    <submittedName>
        <fullName evidence="1">Uncharacterized protein</fullName>
    </submittedName>
</protein>
<comment type="caution">
    <text evidence="1">The sequence shown here is derived from an EMBL/GenBank/DDBJ whole genome shotgun (WGS) entry which is preliminary data.</text>
</comment>
<dbReference type="Proteomes" id="UP000198145">
    <property type="component" value="Unassembled WGS sequence"/>
</dbReference>
<organism evidence="1 2">
    <name type="scientific">Pseudomonas nitroreducens</name>
    <dbReference type="NCBI Taxonomy" id="46680"/>
    <lineage>
        <taxon>Bacteria</taxon>
        <taxon>Pseudomonadati</taxon>
        <taxon>Pseudomonadota</taxon>
        <taxon>Gammaproteobacteria</taxon>
        <taxon>Pseudomonadales</taxon>
        <taxon>Pseudomonadaceae</taxon>
        <taxon>Pseudomonas</taxon>
    </lineage>
</organism>
<accession>A0A246F8S3</accession>
<name>A0A246F8S3_PSENT</name>